<dbReference type="EMBL" id="BAAAQR010000011">
    <property type="protein sequence ID" value="GAA2151453.1"/>
    <property type="molecule type" value="Genomic_DNA"/>
</dbReference>
<evidence type="ECO:0000313" key="1">
    <source>
        <dbReference type="EMBL" id="GAA2151453.1"/>
    </source>
</evidence>
<organism evidence="1 2">
    <name type="scientific">Nocardioides koreensis</name>
    <dbReference type="NCBI Taxonomy" id="433651"/>
    <lineage>
        <taxon>Bacteria</taxon>
        <taxon>Bacillati</taxon>
        <taxon>Actinomycetota</taxon>
        <taxon>Actinomycetes</taxon>
        <taxon>Propionibacteriales</taxon>
        <taxon>Nocardioidaceae</taxon>
        <taxon>Nocardioides</taxon>
    </lineage>
</organism>
<keyword evidence="2" id="KW-1185">Reference proteome</keyword>
<evidence type="ECO:0000313" key="2">
    <source>
        <dbReference type="Proteomes" id="UP001501771"/>
    </source>
</evidence>
<dbReference type="InterPro" id="IPR013078">
    <property type="entry name" value="His_Pase_superF_clade-1"/>
</dbReference>
<dbReference type="SUPFAM" id="SSF53254">
    <property type="entry name" value="Phosphoglycerate mutase-like"/>
    <property type="match status" value="1"/>
</dbReference>
<proteinExistence type="predicted"/>
<comment type="caution">
    <text evidence="1">The sequence shown here is derived from an EMBL/GenBank/DDBJ whole genome shotgun (WGS) entry which is preliminary data.</text>
</comment>
<sequence length="161" mass="16861">MRHAKAEHAAATDLERALLEQGREAAAEVGSWLAARGIRPDHALVSAAARTRQTWEALADAAGWVVEADVDRGLYTAGPETALDLMRSTPAEADTLVVVGHNPTIAYLAQMLDDGEGDAEASNEMAMGYPAGAATVMEYDGAWADLGAGTARVMAFHVGRG</sequence>
<gene>
    <name evidence="1" type="ORF">GCM10009844_33660</name>
</gene>
<protein>
    <submittedName>
        <fullName evidence="1">Histidine phosphatase family protein</fullName>
    </submittedName>
</protein>
<dbReference type="CDD" id="cd07067">
    <property type="entry name" value="HP_PGM_like"/>
    <property type="match status" value="1"/>
</dbReference>
<dbReference type="InterPro" id="IPR029033">
    <property type="entry name" value="His_PPase_superfam"/>
</dbReference>
<reference evidence="1 2" key="1">
    <citation type="journal article" date="2019" name="Int. J. Syst. Evol. Microbiol.">
        <title>The Global Catalogue of Microorganisms (GCM) 10K type strain sequencing project: providing services to taxonomists for standard genome sequencing and annotation.</title>
        <authorList>
            <consortium name="The Broad Institute Genomics Platform"/>
            <consortium name="The Broad Institute Genome Sequencing Center for Infectious Disease"/>
            <person name="Wu L."/>
            <person name="Ma J."/>
        </authorList>
    </citation>
    <scope>NUCLEOTIDE SEQUENCE [LARGE SCALE GENOMIC DNA]</scope>
    <source>
        <strain evidence="1 2">JCM 16022</strain>
    </source>
</reference>
<dbReference type="Proteomes" id="UP001501771">
    <property type="component" value="Unassembled WGS sequence"/>
</dbReference>
<dbReference type="Gene3D" id="3.40.50.1240">
    <property type="entry name" value="Phosphoglycerate mutase-like"/>
    <property type="match status" value="1"/>
</dbReference>
<dbReference type="Pfam" id="PF00300">
    <property type="entry name" value="His_Phos_1"/>
    <property type="match status" value="1"/>
</dbReference>
<accession>A0ABN3A0I3</accession>
<name>A0ABN3A0I3_9ACTN</name>